<organism evidence="2 3">
    <name type="scientific">Anaeroselena agilis</name>
    <dbReference type="NCBI Taxonomy" id="3063788"/>
    <lineage>
        <taxon>Bacteria</taxon>
        <taxon>Bacillati</taxon>
        <taxon>Bacillota</taxon>
        <taxon>Negativicutes</taxon>
        <taxon>Acetonemataceae</taxon>
        <taxon>Anaeroselena</taxon>
    </lineage>
</organism>
<dbReference type="InterPro" id="IPR000674">
    <property type="entry name" value="Ald_Oxase/Xan_DH_a/b"/>
</dbReference>
<comment type="caution">
    <text evidence="2">The sequence shown here is derived from an EMBL/GenBank/DDBJ whole genome shotgun (WGS) entry which is preliminary data.</text>
</comment>
<dbReference type="InterPro" id="IPR046867">
    <property type="entry name" value="AldOxase/xan_DH_MoCoBD2"/>
</dbReference>
<dbReference type="SUPFAM" id="SSF54665">
    <property type="entry name" value="CO dehydrogenase molybdoprotein N-domain-like"/>
    <property type="match status" value="1"/>
</dbReference>
<dbReference type="SUPFAM" id="SSF56003">
    <property type="entry name" value="Molybdenum cofactor-binding domain"/>
    <property type="match status" value="1"/>
</dbReference>
<dbReference type="PANTHER" id="PTHR11908:SF157">
    <property type="entry name" value="XANTHINE DEHYDROGENASE SUBUNIT D-RELATED"/>
    <property type="match status" value="1"/>
</dbReference>
<reference evidence="2 3" key="1">
    <citation type="submission" date="2023-07" db="EMBL/GenBank/DDBJ databases">
        <title>The novel representative of Negativicutes class, Anaeroselena agilis gen. nov. sp. nov.</title>
        <authorList>
            <person name="Prokofeva M.I."/>
            <person name="Elcheninov A.G."/>
            <person name="Klyukina A."/>
            <person name="Kublanov I.V."/>
            <person name="Frolov E.N."/>
            <person name="Podosokorskaya O.A."/>
        </authorList>
    </citation>
    <scope>NUCLEOTIDE SEQUENCE [LARGE SCALE GENOMIC DNA]</scope>
    <source>
        <strain evidence="2 3">4137-cl</strain>
    </source>
</reference>
<name>A0ABU3P372_9FIRM</name>
<evidence type="ECO:0000313" key="2">
    <source>
        <dbReference type="EMBL" id="MDT8903462.1"/>
    </source>
</evidence>
<dbReference type="Pfam" id="PF02738">
    <property type="entry name" value="MoCoBD_1"/>
    <property type="match status" value="1"/>
</dbReference>
<dbReference type="Gene3D" id="3.90.1170.50">
    <property type="entry name" value="Aldehyde oxidase/xanthine dehydrogenase, a/b hammerhead"/>
    <property type="match status" value="1"/>
</dbReference>
<dbReference type="InterPro" id="IPR008274">
    <property type="entry name" value="AldOxase/xan_DH_MoCoBD1"/>
</dbReference>
<dbReference type="EMBL" id="JAUOZS010000001">
    <property type="protein sequence ID" value="MDT8903462.1"/>
    <property type="molecule type" value="Genomic_DNA"/>
</dbReference>
<proteinExistence type="predicted"/>
<accession>A0ABU3P372</accession>
<gene>
    <name evidence="2" type="ORF">Q4T40_19725</name>
</gene>
<dbReference type="Proteomes" id="UP001254848">
    <property type="component" value="Unassembled WGS sequence"/>
</dbReference>
<dbReference type="Gene3D" id="3.30.365.10">
    <property type="entry name" value="Aldehyde oxidase/xanthine dehydrogenase, molybdopterin binding domain"/>
    <property type="match status" value="4"/>
</dbReference>
<dbReference type="RefSeq" id="WP_413781918.1">
    <property type="nucleotide sequence ID" value="NZ_JAUOZS010000001.1"/>
</dbReference>
<evidence type="ECO:0000313" key="3">
    <source>
        <dbReference type="Proteomes" id="UP001254848"/>
    </source>
</evidence>
<dbReference type="InterPro" id="IPR036856">
    <property type="entry name" value="Ald_Oxase/Xan_DH_a/b_sf"/>
</dbReference>
<keyword evidence="3" id="KW-1185">Reference proteome</keyword>
<dbReference type="PANTHER" id="PTHR11908">
    <property type="entry name" value="XANTHINE DEHYDROGENASE"/>
    <property type="match status" value="1"/>
</dbReference>
<dbReference type="InterPro" id="IPR016208">
    <property type="entry name" value="Ald_Oxase/xanthine_DH-like"/>
</dbReference>
<sequence>MGLEFIGKNITRTDAVSKVTGAIRYTNDIFMPGMLYGKIFRSDHAHARIIRVHTEEAKKSQGVFDVLSSADLPHPIPRFGPVTAEQPVLADEKVKFYGEPVAVVLAETEGAAQDAVKKVWAEYEALPALCTIDQALAADALNIHANEAGLSCKGNVHSSYLYSWGDVEEAKKGSEYIIENTYEFPMIHHLPIEPFCVIAYPENGGVVIKSPVQHPFILRRVVASALNLSLSQVRVVSVPIGGGFGAKGYAKYEPLAAYLALRTGRPVKLHFSMNEGFYTARRLSARVKIASGFDRTGRIVFQDVVADYQIGAYADSAPRVVAKAGYLGGCGPYRVPNVRTTANAIYSNTVPSTAARGFGMPQMVWAIESQLNEACRLIGIDALEIRLRNLPNRGETLVPEDTPADGDWKQGIKLAAEMIGWHSPKAAGLGRSISVGIKNPVPAAVSNAIVKLHADDSVTVAVGTTEMGQGARTVFTQIAAEALGLPVERITVVMGDTATVPFDLCTAGSRSTVSMGNAVNLACKDILRQLREMAHELKLIDIGEEVKISGGLVEGCNGVISYPELLQKYLGVNQGEVIGRGVFKGTKDPTNALGGLTDFWEVIFTAAEVKVDAETGKVTVNKLVNVSDIGKAINPLQAKSQEEGASIMAMGHALMEQMIYDEGGRLKNGGALDYRIPTIMDVPRDMKSAFIENQDGPGPYGAKGLGESGAISPAPAIADAVRDATGVWIKDLPLTPEKVWRALNDR</sequence>
<protein>
    <submittedName>
        <fullName evidence="2">Xanthine dehydrogenase family protein molybdopterin-binding subunit</fullName>
    </submittedName>
</protein>
<dbReference type="InterPro" id="IPR037165">
    <property type="entry name" value="AldOxase/xan_DH_Mopterin-bd_sf"/>
</dbReference>
<dbReference type="Pfam" id="PF20256">
    <property type="entry name" value="MoCoBD_2"/>
    <property type="match status" value="1"/>
</dbReference>
<dbReference type="SMART" id="SM01008">
    <property type="entry name" value="Ald_Xan_dh_C"/>
    <property type="match status" value="1"/>
</dbReference>
<dbReference type="Pfam" id="PF01315">
    <property type="entry name" value="Ald_Xan_dh_C"/>
    <property type="match status" value="1"/>
</dbReference>
<evidence type="ECO:0000259" key="1">
    <source>
        <dbReference type="SMART" id="SM01008"/>
    </source>
</evidence>
<feature type="domain" description="Aldehyde oxidase/xanthine dehydrogenase a/b hammerhead" evidence="1">
    <location>
        <begin position="20"/>
        <end position="127"/>
    </location>
</feature>